<feature type="transmembrane region" description="Helical" evidence="6">
    <location>
        <begin position="313"/>
        <end position="330"/>
    </location>
</feature>
<dbReference type="SUPFAM" id="SSF103473">
    <property type="entry name" value="MFS general substrate transporter"/>
    <property type="match status" value="1"/>
</dbReference>
<dbReference type="FunFam" id="1.20.1250.20:FF:000018">
    <property type="entry name" value="MFS transporter permease"/>
    <property type="match status" value="1"/>
</dbReference>
<feature type="transmembrane region" description="Helical" evidence="6">
    <location>
        <begin position="21"/>
        <end position="39"/>
    </location>
</feature>
<dbReference type="EMBL" id="SLUI01000011">
    <property type="protein sequence ID" value="TCL35615.1"/>
    <property type="molecule type" value="Genomic_DNA"/>
</dbReference>
<dbReference type="Pfam" id="PF07690">
    <property type="entry name" value="MFS_1"/>
    <property type="match status" value="1"/>
</dbReference>
<dbReference type="InterPro" id="IPR011701">
    <property type="entry name" value="MFS"/>
</dbReference>
<dbReference type="Gene3D" id="1.20.1250.20">
    <property type="entry name" value="MFS general substrate transporter like domains"/>
    <property type="match status" value="2"/>
</dbReference>
<dbReference type="PROSITE" id="PS50850">
    <property type="entry name" value="MFS"/>
    <property type="match status" value="1"/>
</dbReference>
<accession>A0A4R1Q4B7</accession>
<dbReference type="PANTHER" id="PTHR43791">
    <property type="entry name" value="PERMEASE-RELATED"/>
    <property type="match status" value="1"/>
</dbReference>
<evidence type="ECO:0000256" key="5">
    <source>
        <dbReference type="ARBA" id="ARBA00023136"/>
    </source>
</evidence>
<feature type="transmembrane region" description="Helical" evidence="6">
    <location>
        <begin position="83"/>
        <end position="105"/>
    </location>
</feature>
<dbReference type="AlphaFoldDB" id="A0A4R1Q4B7"/>
<feature type="domain" description="Major facilitator superfamily (MFS) profile" evidence="7">
    <location>
        <begin position="21"/>
        <end position="426"/>
    </location>
</feature>
<dbReference type="GO" id="GO:0022857">
    <property type="term" value="F:transmembrane transporter activity"/>
    <property type="evidence" value="ECO:0007669"/>
    <property type="project" value="InterPro"/>
</dbReference>
<organism evidence="8 9">
    <name type="scientific">Anaerospora hongkongensis</name>
    <dbReference type="NCBI Taxonomy" id="244830"/>
    <lineage>
        <taxon>Bacteria</taxon>
        <taxon>Bacillati</taxon>
        <taxon>Bacillota</taxon>
        <taxon>Negativicutes</taxon>
        <taxon>Selenomonadales</taxon>
        <taxon>Sporomusaceae</taxon>
        <taxon>Anaerospora</taxon>
    </lineage>
</organism>
<evidence type="ECO:0000256" key="4">
    <source>
        <dbReference type="ARBA" id="ARBA00022989"/>
    </source>
</evidence>
<feature type="transmembrane region" description="Helical" evidence="6">
    <location>
        <begin position="336"/>
        <end position="355"/>
    </location>
</feature>
<keyword evidence="3 6" id="KW-0812">Transmembrane</keyword>
<proteinExistence type="predicted"/>
<dbReference type="GO" id="GO:0005886">
    <property type="term" value="C:plasma membrane"/>
    <property type="evidence" value="ECO:0007669"/>
    <property type="project" value="UniProtKB-SubCell"/>
</dbReference>
<dbReference type="Proteomes" id="UP000295063">
    <property type="component" value="Unassembled WGS sequence"/>
</dbReference>
<feature type="transmembrane region" description="Helical" evidence="6">
    <location>
        <begin position="404"/>
        <end position="426"/>
    </location>
</feature>
<evidence type="ECO:0000256" key="3">
    <source>
        <dbReference type="ARBA" id="ARBA00022692"/>
    </source>
</evidence>
<feature type="transmembrane region" description="Helical" evidence="6">
    <location>
        <begin position="179"/>
        <end position="202"/>
    </location>
</feature>
<feature type="transmembrane region" description="Helical" evidence="6">
    <location>
        <begin position="111"/>
        <end position="133"/>
    </location>
</feature>
<comment type="subcellular location">
    <subcellularLocation>
        <location evidence="1">Cell membrane</location>
        <topology evidence="1">Multi-pass membrane protein</topology>
    </subcellularLocation>
</comment>
<dbReference type="RefSeq" id="WP_243650587.1">
    <property type="nucleotide sequence ID" value="NZ_SLUI01000011.1"/>
</dbReference>
<keyword evidence="2" id="KW-0813">Transport</keyword>
<keyword evidence="9" id="KW-1185">Reference proteome</keyword>
<dbReference type="InterPro" id="IPR036259">
    <property type="entry name" value="MFS_trans_sf"/>
</dbReference>
<dbReference type="CDD" id="cd17319">
    <property type="entry name" value="MFS_ExuT_GudP_like"/>
    <property type="match status" value="1"/>
</dbReference>
<feature type="transmembrane region" description="Helical" evidence="6">
    <location>
        <begin position="51"/>
        <end position="71"/>
    </location>
</feature>
<keyword evidence="5 6" id="KW-0472">Membrane</keyword>
<comment type="caution">
    <text evidence="8">The sequence shown here is derived from an EMBL/GenBank/DDBJ whole genome shotgun (WGS) entry which is preliminary data.</text>
</comment>
<feature type="transmembrane region" description="Helical" evidence="6">
    <location>
        <begin position="246"/>
        <end position="267"/>
    </location>
</feature>
<evidence type="ECO:0000313" key="8">
    <source>
        <dbReference type="EMBL" id="TCL35615.1"/>
    </source>
</evidence>
<dbReference type="PANTHER" id="PTHR43791:SF30">
    <property type="entry name" value="INNER MEMBRANE TRANSPORT PROTEIN RHMT"/>
    <property type="match status" value="1"/>
</dbReference>
<keyword evidence="4 6" id="KW-1133">Transmembrane helix</keyword>
<evidence type="ECO:0000256" key="2">
    <source>
        <dbReference type="ARBA" id="ARBA00022448"/>
    </source>
</evidence>
<feature type="transmembrane region" description="Helical" evidence="6">
    <location>
        <begin position="362"/>
        <end position="384"/>
    </location>
</feature>
<gene>
    <name evidence="8" type="ORF">EV210_11179</name>
</gene>
<evidence type="ECO:0000313" key="9">
    <source>
        <dbReference type="Proteomes" id="UP000295063"/>
    </source>
</evidence>
<reference evidence="8 9" key="1">
    <citation type="submission" date="2019-03" db="EMBL/GenBank/DDBJ databases">
        <title>Genomic Encyclopedia of Type Strains, Phase IV (KMG-IV): sequencing the most valuable type-strain genomes for metagenomic binning, comparative biology and taxonomic classification.</title>
        <authorList>
            <person name="Goeker M."/>
        </authorList>
    </citation>
    <scope>NUCLEOTIDE SEQUENCE [LARGE SCALE GENOMIC DNA]</scope>
    <source>
        <strain evidence="8 9">DSM 15969</strain>
    </source>
</reference>
<protein>
    <submittedName>
        <fullName evidence="8">Sugar phosphate permease</fullName>
    </submittedName>
</protein>
<name>A0A4R1Q4B7_9FIRM</name>
<feature type="transmembrane region" description="Helical" evidence="6">
    <location>
        <begin position="279"/>
        <end position="301"/>
    </location>
</feature>
<evidence type="ECO:0000256" key="1">
    <source>
        <dbReference type="ARBA" id="ARBA00004651"/>
    </source>
</evidence>
<dbReference type="InterPro" id="IPR020846">
    <property type="entry name" value="MFS_dom"/>
</dbReference>
<feature type="transmembrane region" description="Helical" evidence="6">
    <location>
        <begin position="145"/>
        <end position="167"/>
    </location>
</feature>
<evidence type="ECO:0000259" key="7">
    <source>
        <dbReference type="PROSITE" id="PS50850"/>
    </source>
</evidence>
<sequence>MESADSKELANLAMDKAQRKLVPFILLMYVLAFLDRANIGFAKQALQMDTGLSDAAFALGAGIFFLGYAVFEVPSNIIMHYVGARVWLARIMISWGVIAAAFAYATTETSFLVLRVLLGIAEAGFFPGIIYYLTFWFSSRRRSSVMGFFYFGAPLSFILGSPLSGLLLDMDGMLGLHGWQWMFAVEGILASIVGIWALSYLVDKPQQAQWIPEPERMALIAELAEENAGKLKEQASAVSVLGNAKVWYLCAIYFMIQISVYGVTFYLPTQVAGFLGKKVGFTVGLVSAIPWLCALAANATIPRYSDRSGKRGSLAAVLMTCAGIGVYASATNYPLIGVLALCVASAGYFSCQPIFWTLPTRFLSGVGAASAIALINSIGNLGGFVAPNLRVWAEQTFHSSSAGLYALGSASFVCALLLLLSVPLGLDS</sequence>
<evidence type="ECO:0000256" key="6">
    <source>
        <dbReference type="SAM" id="Phobius"/>
    </source>
</evidence>